<dbReference type="InterPro" id="IPR000847">
    <property type="entry name" value="LysR_HTH_N"/>
</dbReference>
<evidence type="ECO:0000313" key="7">
    <source>
        <dbReference type="Proteomes" id="UP001220964"/>
    </source>
</evidence>
<reference evidence="6" key="1">
    <citation type="submission" date="2023-03" db="EMBL/GenBank/DDBJ databases">
        <title>Multiphase analysis and comparison of six strains from genera Psychromarinibacter, Lutimaribacter, and Maritimibacter, including a novel species: Psychromarinibacter sediminicola sp. nov.</title>
        <authorList>
            <person name="Wang Y.-H."/>
            <person name="Ye M.-Q."/>
            <person name="Du Z.-J."/>
        </authorList>
    </citation>
    <scope>NUCLEOTIDE SEQUENCE</scope>
    <source>
        <strain evidence="6">C21-152</strain>
    </source>
</reference>
<dbReference type="SUPFAM" id="SSF53850">
    <property type="entry name" value="Periplasmic binding protein-like II"/>
    <property type="match status" value="1"/>
</dbReference>
<dbReference type="Pfam" id="PF03466">
    <property type="entry name" value="LysR_substrate"/>
    <property type="match status" value="1"/>
</dbReference>
<dbReference type="PANTHER" id="PTHR30126:SF97">
    <property type="entry name" value="HTH-TYPE TRANSCRIPTIONAL REGULATOR ABGR"/>
    <property type="match status" value="1"/>
</dbReference>
<dbReference type="Gene3D" id="3.40.190.10">
    <property type="entry name" value="Periplasmic binding protein-like II"/>
    <property type="match status" value="2"/>
</dbReference>
<protein>
    <submittedName>
        <fullName evidence="6">LysR family transcriptional regulator</fullName>
    </submittedName>
</protein>
<name>A0AAE3NUD7_9RHOB</name>
<dbReference type="GO" id="GO:0003700">
    <property type="term" value="F:DNA-binding transcription factor activity"/>
    <property type="evidence" value="ECO:0007669"/>
    <property type="project" value="InterPro"/>
</dbReference>
<dbReference type="InterPro" id="IPR036388">
    <property type="entry name" value="WH-like_DNA-bd_sf"/>
</dbReference>
<dbReference type="InterPro" id="IPR005119">
    <property type="entry name" value="LysR_subst-bd"/>
</dbReference>
<proteinExistence type="inferred from homology"/>
<dbReference type="InterPro" id="IPR036390">
    <property type="entry name" value="WH_DNA-bd_sf"/>
</dbReference>
<sequence>MVGASENTVSLVRAEPSLNLRHLRIFAAVAQCGSQHEAAIAVGVTQSAISQALRKLETLLGRRVFARGRHGMDLADEGRILLRRTQRMFATLEGMKKWVRNAGVFDNRLKMVHLGGLVELDRAKGYAAAARALGMSAPALHRSMREFSDLVGTHLVRWTGTSIETTRIGDHMARLAGLALAELQAAWADLDDHAGASSGQVRLGAIPIARTDILPDVVADICDTDPGVSLELVEADYETLTRALRRGALDIVLGASRGADLSGDLEEHVLFSDELSVFARKDHPLAGRRDLTLDDLVRYPWIAPRSGAPTRSDFEKLFEGHSVESGLITTSSLVIVRAVLARTDRLTLLSRRRVLYEEQQGLLTALDLALPLTRRIICVTTRRDWHPTRLQSDVMERLLRCT</sequence>
<dbReference type="Pfam" id="PF00126">
    <property type="entry name" value="HTH_1"/>
    <property type="match status" value="2"/>
</dbReference>
<dbReference type="AlphaFoldDB" id="A0AAE3NUD7"/>
<evidence type="ECO:0000256" key="2">
    <source>
        <dbReference type="ARBA" id="ARBA00023015"/>
    </source>
</evidence>
<feature type="domain" description="HTH lysR-type" evidence="5">
    <location>
        <begin position="18"/>
        <end position="75"/>
    </location>
</feature>
<dbReference type="GO" id="GO:0000976">
    <property type="term" value="F:transcription cis-regulatory region binding"/>
    <property type="evidence" value="ECO:0007669"/>
    <property type="project" value="TreeGrafter"/>
</dbReference>
<evidence type="ECO:0000256" key="4">
    <source>
        <dbReference type="ARBA" id="ARBA00023163"/>
    </source>
</evidence>
<gene>
    <name evidence="6" type="ORF">P1J78_10400</name>
</gene>
<evidence type="ECO:0000256" key="3">
    <source>
        <dbReference type="ARBA" id="ARBA00023125"/>
    </source>
</evidence>
<dbReference type="RefSeq" id="WP_275567288.1">
    <property type="nucleotide sequence ID" value="NZ_JARGYC010000022.1"/>
</dbReference>
<organism evidence="6 7">
    <name type="scientific">Psychromarinibacter sediminicola</name>
    <dbReference type="NCBI Taxonomy" id="3033385"/>
    <lineage>
        <taxon>Bacteria</taxon>
        <taxon>Pseudomonadati</taxon>
        <taxon>Pseudomonadota</taxon>
        <taxon>Alphaproteobacteria</taxon>
        <taxon>Rhodobacterales</taxon>
        <taxon>Paracoccaceae</taxon>
        <taxon>Psychromarinibacter</taxon>
    </lineage>
</organism>
<dbReference type="Proteomes" id="UP001220964">
    <property type="component" value="Unassembled WGS sequence"/>
</dbReference>
<keyword evidence="4" id="KW-0804">Transcription</keyword>
<dbReference type="PANTHER" id="PTHR30126">
    <property type="entry name" value="HTH-TYPE TRANSCRIPTIONAL REGULATOR"/>
    <property type="match status" value="1"/>
</dbReference>
<comment type="caution">
    <text evidence="6">The sequence shown here is derived from an EMBL/GenBank/DDBJ whole genome shotgun (WGS) entry which is preliminary data.</text>
</comment>
<accession>A0AAE3NUD7</accession>
<evidence type="ECO:0000256" key="1">
    <source>
        <dbReference type="ARBA" id="ARBA00009437"/>
    </source>
</evidence>
<dbReference type="SUPFAM" id="SSF46785">
    <property type="entry name" value="Winged helix' DNA-binding domain"/>
    <property type="match status" value="2"/>
</dbReference>
<keyword evidence="7" id="KW-1185">Reference proteome</keyword>
<evidence type="ECO:0000313" key="6">
    <source>
        <dbReference type="EMBL" id="MDF0601140.1"/>
    </source>
</evidence>
<dbReference type="PROSITE" id="PS50931">
    <property type="entry name" value="HTH_LYSR"/>
    <property type="match status" value="1"/>
</dbReference>
<keyword evidence="2" id="KW-0805">Transcription regulation</keyword>
<dbReference type="Gene3D" id="1.10.10.10">
    <property type="entry name" value="Winged helix-like DNA-binding domain superfamily/Winged helix DNA-binding domain"/>
    <property type="match status" value="2"/>
</dbReference>
<dbReference type="EMBL" id="JARGYC010000022">
    <property type="protein sequence ID" value="MDF0601140.1"/>
    <property type="molecule type" value="Genomic_DNA"/>
</dbReference>
<evidence type="ECO:0000259" key="5">
    <source>
        <dbReference type="PROSITE" id="PS50931"/>
    </source>
</evidence>
<keyword evidence="3" id="KW-0238">DNA-binding</keyword>
<comment type="similarity">
    <text evidence="1">Belongs to the LysR transcriptional regulatory family.</text>
</comment>